<sequence length="189" mass="20917">MEGHHISVHIDTGDRFPQWSIQETKEFLMIRAELDRTFMETKRKQASVEVIANKMKEKGYNRSADQCKCKWKNLVTQIQGCKECCGLRQKAGAKKKGVQLSSEDEDENEESEGEKGSSKKKKKGKTSVNVGGSSSGGSFNLKEVLEDFMKAAGANGGAMARSVRGEGKGEESQGDGVETKPWKHWKTRG</sequence>
<dbReference type="AlphaFoldDB" id="A0A438DAM6"/>
<evidence type="ECO:0000259" key="7">
    <source>
        <dbReference type="Pfam" id="PF13837"/>
    </source>
</evidence>
<keyword evidence="5" id="KW-0539">Nucleus</keyword>
<evidence type="ECO:0000256" key="4">
    <source>
        <dbReference type="ARBA" id="ARBA00023163"/>
    </source>
</evidence>
<evidence type="ECO:0000313" key="9">
    <source>
        <dbReference type="Proteomes" id="UP000288805"/>
    </source>
</evidence>
<feature type="compositionally biased region" description="Basic and acidic residues" evidence="6">
    <location>
        <begin position="163"/>
        <end position="181"/>
    </location>
</feature>
<proteinExistence type="predicted"/>
<feature type="region of interest" description="Disordered" evidence="6">
    <location>
        <begin position="90"/>
        <end position="139"/>
    </location>
</feature>
<feature type="compositionally biased region" description="Low complexity" evidence="6">
    <location>
        <begin position="126"/>
        <end position="138"/>
    </location>
</feature>
<comment type="caution">
    <text evidence="8">The sequence shown here is derived from an EMBL/GenBank/DDBJ whole genome shotgun (WGS) entry which is preliminary data.</text>
</comment>
<dbReference type="Pfam" id="PF13837">
    <property type="entry name" value="Myb_DNA-bind_4"/>
    <property type="match status" value="1"/>
</dbReference>
<gene>
    <name evidence="8" type="primary">GT-3B_0</name>
    <name evidence="8" type="ORF">CK203_081258</name>
</gene>
<reference evidence="8 9" key="1">
    <citation type="journal article" date="2018" name="PLoS Genet.">
        <title>Population sequencing reveals clonal diversity and ancestral inbreeding in the grapevine cultivar Chardonnay.</title>
        <authorList>
            <person name="Roach M.J."/>
            <person name="Johnson D.L."/>
            <person name="Bohlmann J."/>
            <person name="van Vuuren H.J."/>
            <person name="Jones S.J."/>
            <person name="Pretorius I.S."/>
            <person name="Schmidt S.A."/>
            <person name="Borneman A.R."/>
        </authorList>
    </citation>
    <scope>NUCLEOTIDE SEQUENCE [LARGE SCALE GENOMIC DNA]</scope>
    <source>
        <strain evidence="9">cv. Chardonnay</strain>
        <tissue evidence="8">Leaf</tissue>
    </source>
</reference>
<keyword evidence="4" id="KW-0804">Transcription</keyword>
<comment type="subcellular location">
    <subcellularLocation>
        <location evidence="1">Nucleus</location>
    </subcellularLocation>
</comment>
<dbReference type="Proteomes" id="UP000288805">
    <property type="component" value="Unassembled WGS sequence"/>
</dbReference>
<keyword evidence="3" id="KW-0238">DNA-binding</keyword>
<feature type="region of interest" description="Disordered" evidence="6">
    <location>
        <begin position="155"/>
        <end position="189"/>
    </location>
</feature>
<feature type="compositionally biased region" description="Acidic residues" evidence="6">
    <location>
        <begin position="102"/>
        <end position="112"/>
    </location>
</feature>
<evidence type="ECO:0000256" key="3">
    <source>
        <dbReference type="ARBA" id="ARBA00023125"/>
    </source>
</evidence>
<name>A0A438DAM6_VITVI</name>
<evidence type="ECO:0000256" key="6">
    <source>
        <dbReference type="SAM" id="MobiDB-lite"/>
    </source>
</evidence>
<organism evidence="8 9">
    <name type="scientific">Vitis vinifera</name>
    <name type="common">Grape</name>
    <dbReference type="NCBI Taxonomy" id="29760"/>
    <lineage>
        <taxon>Eukaryota</taxon>
        <taxon>Viridiplantae</taxon>
        <taxon>Streptophyta</taxon>
        <taxon>Embryophyta</taxon>
        <taxon>Tracheophyta</taxon>
        <taxon>Spermatophyta</taxon>
        <taxon>Magnoliopsida</taxon>
        <taxon>eudicotyledons</taxon>
        <taxon>Gunneridae</taxon>
        <taxon>Pentapetalae</taxon>
        <taxon>rosids</taxon>
        <taxon>Vitales</taxon>
        <taxon>Vitaceae</taxon>
        <taxon>Viteae</taxon>
        <taxon>Vitis</taxon>
    </lineage>
</organism>
<accession>A0A438DAM6</accession>
<feature type="domain" description="Myb/SANT-like DNA-binding" evidence="7">
    <location>
        <begin position="18"/>
        <end position="84"/>
    </location>
</feature>
<evidence type="ECO:0000256" key="1">
    <source>
        <dbReference type="ARBA" id="ARBA00004123"/>
    </source>
</evidence>
<evidence type="ECO:0000256" key="5">
    <source>
        <dbReference type="ARBA" id="ARBA00023242"/>
    </source>
</evidence>
<dbReference type="EMBL" id="QGNW01001714">
    <property type="protein sequence ID" value="RVW32505.1"/>
    <property type="molecule type" value="Genomic_DNA"/>
</dbReference>
<dbReference type="CDD" id="cd12203">
    <property type="entry name" value="GT1"/>
    <property type="match status" value="1"/>
</dbReference>
<dbReference type="GO" id="GO:0003677">
    <property type="term" value="F:DNA binding"/>
    <property type="evidence" value="ECO:0007669"/>
    <property type="project" value="UniProtKB-KW"/>
</dbReference>
<dbReference type="GO" id="GO:0005634">
    <property type="term" value="C:nucleus"/>
    <property type="evidence" value="ECO:0007669"/>
    <property type="project" value="UniProtKB-SubCell"/>
</dbReference>
<dbReference type="GO" id="GO:0006355">
    <property type="term" value="P:regulation of DNA-templated transcription"/>
    <property type="evidence" value="ECO:0007669"/>
    <property type="project" value="UniProtKB-ARBA"/>
</dbReference>
<evidence type="ECO:0000256" key="2">
    <source>
        <dbReference type="ARBA" id="ARBA00023015"/>
    </source>
</evidence>
<evidence type="ECO:0000313" key="8">
    <source>
        <dbReference type="EMBL" id="RVW32505.1"/>
    </source>
</evidence>
<dbReference type="FunFam" id="1.10.10.60:FF:000032">
    <property type="entry name" value="Zinc finger and SCAN domain-containing 20"/>
    <property type="match status" value="1"/>
</dbReference>
<dbReference type="InterPro" id="IPR044822">
    <property type="entry name" value="Myb_DNA-bind_4"/>
</dbReference>
<protein>
    <submittedName>
        <fullName evidence="8">Trihelix transcription factor GT-3b</fullName>
    </submittedName>
</protein>
<keyword evidence="2" id="KW-0805">Transcription regulation</keyword>
<dbReference type="Gene3D" id="1.10.10.60">
    <property type="entry name" value="Homeodomain-like"/>
    <property type="match status" value="1"/>
</dbReference>
<dbReference type="PANTHER" id="PTHR21654:SF66">
    <property type="entry name" value="TRIHELIX TRANSCRIPTION FACTOR GT-3B"/>
    <property type="match status" value="1"/>
</dbReference>
<dbReference type="PANTHER" id="PTHR21654">
    <property type="entry name" value="FI21293P1"/>
    <property type="match status" value="1"/>
</dbReference>